<feature type="non-terminal residue" evidence="1">
    <location>
        <position position="1"/>
    </location>
</feature>
<dbReference type="EMBL" id="LAZR01037761">
    <property type="protein sequence ID" value="KKL21362.1"/>
    <property type="molecule type" value="Genomic_DNA"/>
</dbReference>
<comment type="caution">
    <text evidence="1">The sequence shown here is derived from an EMBL/GenBank/DDBJ whole genome shotgun (WGS) entry which is preliminary data.</text>
</comment>
<evidence type="ECO:0000313" key="1">
    <source>
        <dbReference type="EMBL" id="KKL21362.1"/>
    </source>
</evidence>
<proteinExistence type="predicted"/>
<name>A0A0F9C4Z8_9ZZZZ</name>
<organism evidence="1">
    <name type="scientific">marine sediment metagenome</name>
    <dbReference type="NCBI Taxonomy" id="412755"/>
    <lineage>
        <taxon>unclassified sequences</taxon>
        <taxon>metagenomes</taxon>
        <taxon>ecological metagenomes</taxon>
    </lineage>
</organism>
<sequence length="23" mass="2756">NFNLDKIMLFDKKSEKSLLLDED</sequence>
<gene>
    <name evidence="1" type="ORF">LCGC14_2446240</name>
</gene>
<protein>
    <submittedName>
        <fullName evidence="1">Uncharacterized protein</fullName>
    </submittedName>
</protein>
<dbReference type="AlphaFoldDB" id="A0A0F9C4Z8"/>
<accession>A0A0F9C4Z8</accession>
<reference evidence="1" key="1">
    <citation type="journal article" date="2015" name="Nature">
        <title>Complex archaea that bridge the gap between prokaryotes and eukaryotes.</title>
        <authorList>
            <person name="Spang A."/>
            <person name="Saw J.H."/>
            <person name="Jorgensen S.L."/>
            <person name="Zaremba-Niedzwiedzka K."/>
            <person name="Martijn J."/>
            <person name="Lind A.E."/>
            <person name="van Eijk R."/>
            <person name="Schleper C."/>
            <person name="Guy L."/>
            <person name="Ettema T.J."/>
        </authorList>
    </citation>
    <scope>NUCLEOTIDE SEQUENCE</scope>
</reference>